<keyword evidence="8" id="KW-1185">Reference proteome</keyword>
<feature type="transmembrane region" description="Helical" evidence="5">
    <location>
        <begin position="105"/>
        <end position="128"/>
    </location>
</feature>
<dbReference type="Gene3D" id="1.10.760.10">
    <property type="entry name" value="Cytochrome c-like domain"/>
    <property type="match status" value="1"/>
</dbReference>
<keyword evidence="1 4" id="KW-0349">Heme</keyword>
<dbReference type="GO" id="GO:0046872">
    <property type="term" value="F:metal ion binding"/>
    <property type="evidence" value="ECO:0007669"/>
    <property type="project" value="UniProtKB-KW"/>
</dbReference>
<dbReference type="Proteomes" id="UP000438760">
    <property type="component" value="Unassembled WGS sequence"/>
</dbReference>
<feature type="transmembrane region" description="Helical" evidence="5">
    <location>
        <begin position="148"/>
        <end position="169"/>
    </location>
</feature>
<sequence length="483" mass="55050">MDFPLFHLDWLNDRFLIAMIAIIHVFINHGLAVGFIPYITLLEQQGVLKSGSDEITDLAWDKMVQRMMMVGFVITTTMGAMTGVGIWFSAALISPNSIGSLIRVFYWGWFTEWIVFVLEVIFIMIYFLTWKNSNKSLRAKQRHIRFGWFLSAFSWLTMAIIVAILGFMMDPGNWIEEHSFINGLTNPIYLPQLLFRTPTAMVVAGAFGFLLIMLFTKKSSAIRPTALKTTAIWTLLWLPLSILAAIHYYNVIPEAMTANMSTAVGTMDFELYYDLLKKIILIATSSLALLAVWVLWKPKKINLVMVIIPFVLSLGFLGIFERVREFIRKPYVIGDYMYSNLIREEDYPLLQRDGILKHTTYTAITEITEENKLEAGKDVFMVACSRCHTSQGINSIIFVFEKMYGIGKPLDINGMKAYIPNMHNGRTYMPPYPGNEEELDALAHYIFYLQQSGATLEGAQSAGAQLNPTHSVEHFIEQKSKQQ</sequence>
<evidence type="ECO:0000313" key="7">
    <source>
        <dbReference type="EMBL" id="MTG98164.1"/>
    </source>
</evidence>
<keyword evidence="5" id="KW-0812">Transmembrane</keyword>
<dbReference type="InterPro" id="IPR009056">
    <property type="entry name" value="Cyt_c-like_dom"/>
</dbReference>
<keyword evidence="3 4" id="KW-0408">Iron</keyword>
<evidence type="ECO:0000259" key="6">
    <source>
        <dbReference type="PROSITE" id="PS51007"/>
    </source>
</evidence>
<dbReference type="EMBL" id="WMJX01000014">
    <property type="protein sequence ID" value="MTG98164.1"/>
    <property type="molecule type" value="Genomic_DNA"/>
</dbReference>
<feature type="transmembrane region" description="Helical" evidence="5">
    <location>
        <begin position="189"/>
        <end position="215"/>
    </location>
</feature>
<dbReference type="AlphaFoldDB" id="A0A6I3LK31"/>
<proteinExistence type="predicted"/>
<dbReference type="GO" id="GO:0009055">
    <property type="term" value="F:electron transfer activity"/>
    <property type="evidence" value="ECO:0007669"/>
    <property type="project" value="InterPro"/>
</dbReference>
<feature type="transmembrane region" description="Helical" evidence="5">
    <location>
        <begin position="15"/>
        <end position="39"/>
    </location>
</feature>
<evidence type="ECO:0000256" key="1">
    <source>
        <dbReference type="ARBA" id="ARBA00022617"/>
    </source>
</evidence>
<dbReference type="GO" id="GO:0020037">
    <property type="term" value="F:heme binding"/>
    <property type="evidence" value="ECO:0007669"/>
    <property type="project" value="InterPro"/>
</dbReference>
<evidence type="ECO:0000256" key="3">
    <source>
        <dbReference type="ARBA" id="ARBA00023004"/>
    </source>
</evidence>
<evidence type="ECO:0000313" key="8">
    <source>
        <dbReference type="Proteomes" id="UP000438760"/>
    </source>
</evidence>
<name>A0A6I3LK31_9FLAO</name>
<evidence type="ECO:0000256" key="2">
    <source>
        <dbReference type="ARBA" id="ARBA00022723"/>
    </source>
</evidence>
<evidence type="ECO:0000256" key="4">
    <source>
        <dbReference type="PROSITE-ProRule" id="PRU00433"/>
    </source>
</evidence>
<comment type="caution">
    <text evidence="7">The sequence shown here is derived from an EMBL/GenBank/DDBJ whole genome shotgun (WGS) entry which is preliminary data.</text>
</comment>
<accession>A0A6I3LK31</accession>
<feature type="transmembrane region" description="Helical" evidence="5">
    <location>
        <begin position="279"/>
        <end position="296"/>
    </location>
</feature>
<dbReference type="OrthoDB" id="9795893at2"/>
<feature type="transmembrane region" description="Helical" evidence="5">
    <location>
        <begin position="227"/>
        <end position="249"/>
    </location>
</feature>
<dbReference type="RefSeq" id="WP_155092192.1">
    <property type="nucleotide sequence ID" value="NZ_CP102754.1"/>
</dbReference>
<dbReference type="InterPro" id="IPR036909">
    <property type="entry name" value="Cyt_c-like_dom_sf"/>
</dbReference>
<dbReference type="SUPFAM" id="SSF46626">
    <property type="entry name" value="Cytochrome c"/>
    <property type="match status" value="1"/>
</dbReference>
<dbReference type="PROSITE" id="PS51007">
    <property type="entry name" value="CYTC"/>
    <property type="match status" value="1"/>
</dbReference>
<dbReference type="Pfam" id="PF13442">
    <property type="entry name" value="Cytochrome_CBB3"/>
    <property type="match status" value="1"/>
</dbReference>
<keyword evidence="2 4" id="KW-0479">Metal-binding</keyword>
<evidence type="ECO:0000256" key="5">
    <source>
        <dbReference type="SAM" id="Phobius"/>
    </source>
</evidence>
<gene>
    <name evidence="7" type="ORF">GJV76_08485</name>
</gene>
<keyword evidence="5" id="KW-0472">Membrane</keyword>
<protein>
    <submittedName>
        <fullName evidence="7">Cytochrome c</fullName>
    </submittedName>
</protein>
<keyword evidence="5" id="KW-1133">Transmembrane helix</keyword>
<reference evidence="7 8" key="1">
    <citation type="submission" date="2019-11" db="EMBL/GenBank/DDBJ databases">
        <title>Genome of Strain BIT-d1.</title>
        <authorList>
            <person name="Yang Y."/>
        </authorList>
    </citation>
    <scope>NUCLEOTIDE SEQUENCE [LARGE SCALE GENOMIC DNA]</scope>
    <source>
        <strain evidence="7 8">BIT-d1</strain>
    </source>
</reference>
<feature type="domain" description="Cytochrome c" evidence="6">
    <location>
        <begin position="371"/>
        <end position="450"/>
    </location>
</feature>
<organism evidence="7 8">
    <name type="scientific">Myroides albus</name>
    <dbReference type="NCBI Taxonomy" id="2562892"/>
    <lineage>
        <taxon>Bacteria</taxon>
        <taxon>Pseudomonadati</taxon>
        <taxon>Bacteroidota</taxon>
        <taxon>Flavobacteriia</taxon>
        <taxon>Flavobacteriales</taxon>
        <taxon>Flavobacteriaceae</taxon>
        <taxon>Myroides</taxon>
    </lineage>
</organism>
<feature type="transmembrane region" description="Helical" evidence="5">
    <location>
        <begin position="70"/>
        <end position="93"/>
    </location>
</feature>
<feature type="transmembrane region" description="Helical" evidence="5">
    <location>
        <begin position="303"/>
        <end position="320"/>
    </location>
</feature>